<protein>
    <submittedName>
        <fullName evidence="1">Uncharacterized protein</fullName>
    </submittedName>
</protein>
<accession>A0ABS8WKG0</accession>
<sequence>MAFFGCDSDTITSVTNTSAPWQLKPSSKEKTYRGVGASAMLGQIREAEIRDSTRNGIRVWLAYRNQICSHSPGLACGRGIRWHVGLSLAGKISAGTTNMIALGPKFAKKKVREYITTNPIWLSFNVQ</sequence>
<gene>
    <name evidence="1" type="ORF">HAX54_046221</name>
</gene>
<keyword evidence="2" id="KW-1185">Reference proteome</keyword>
<dbReference type="EMBL" id="JACEIK010007265">
    <property type="protein sequence ID" value="MCE3049967.1"/>
    <property type="molecule type" value="Genomic_DNA"/>
</dbReference>
<dbReference type="Proteomes" id="UP000823775">
    <property type="component" value="Unassembled WGS sequence"/>
</dbReference>
<evidence type="ECO:0000313" key="2">
    <source>
        <dbReference type="Proteomes" id="UP000823775"/>
    </source>
</evidence>
<comment type="caution">
    <text evidence="1">The sequence shown here is derived from an EMBL/GenBank/DDBJ whole genome shotgun (WGS) entry which is preliminary data.</text>
</comment>
<proteinExistence type="predicted"/>
<organism evidence="1 2">
    <name type="scientific">Datura stramonium</name>
    <name type="common">Jimsonweed</name>
    <name type="synonym">Common thornapple</name>
    <dbReference type="NCBI Taxonomy" id="4076"/>
    <lineage>
        <taxon>Eukaryota</taxon>
        <taxon>Viridiplantae</taxon>
        <taxon>Streptophyta</taxon>
        <taxon>Embryophyta</taxon>
        <taxon>Tracheophyta</taxon>
        <taxon>Spermatophyta</taxon>
        <taxon>Magnoliopsida</taxon>
        <taxon>eudicotyledons</taxon>
        <taxon>Gunneridae</taxon>
        <taxon>Pentapetalae</taxon>
        <taxon>asterids</taxon>
        <taxon>lamiids</taxon>
        <taxon>Solanales</taxon>
        <taxon>Solanaceae</taxon>
        <taxon>Solanoideae</taxon>
        <taxon>Datureae</taxon>
        <taxon>Datura</taxon>
    </lineage>
</organism>
<reference evidence="1 2" key="1">
    <citation type="journal article" date="2021" name="BMC Genomics">
        <title>Datura genome reveals duplications of psychoactive alkaloid biosynthetic genes and high mutation rate following tissue culture.</title>
        <authorList>
            <person name="Rajewski A."/>
            <person name="Carter-House D."/>
            <person name="Stajich J."/>
            <person name="Litt A."/>
        </authorList>
    </citation>
    <scope>NUCLEOTIDE SEQUENCE [LARGE SCALE GENOMIC DNA]</scope>
    <source>
        <strain evidence="1">AR-01</strain>
    </source>
</reference>
<name>A0ABS8WKG0_DATST</name>
<evidence type="ECO:0000313" key="1">
    <source>
        <dbReference type="EMBL" id="MCE3049967.1"/>
    </source>
</evidence>